<dbReference type="KEGG" id="coh:EAV92_12290"/>
<evidence type="ECO:0000313" key="2">
    <source>
        <dbReference type="Proteomes" id="UP000269097"/>
    </source>
</evidence>
<reference evidence="1 2" key="1">
    <citation type="submission" date="2018-10" db="EMBL/GenBank/DDBJ databases">
        <title>Genome Sequence of Cohnella sp.</title>
        <authorList>
            <person name="Srinivasan S."/>
            <person name="Kim M.K."/>
        </authorList>
    </citation>
    <scope>NUCLEOTIDE SEQUENCE [LARGE SCALE GENOMIC DNA]</scope>
    <source>
        <strain evidence="1 2">18JY8-7</strain>
    </source>
</reference>
<protein>
    <submittedName>
        <fullName evidence="1">DUF1802 family protein</fullName>
    </submittedName>
</protein>
<dbReference type="InterPro" id="IPR014923">
    <property type="entry name" value="DUF1802"/>
</dbReference>
<sequence length="192" mass="21878">MNENDKPIALREWAVAVRALEEGRQVIVLRKGGIAEETKDFSLQSHSFYLFPSFEHQKPHLVKPEAADALRSTQEEAASNPGSVRIASYAEVVEDIEVTDAETLKRLDDLHIWTEDYAEERLKWKKTKPLHVLILRMYGLTAPADVPMNETYAGCKSWLRVQEQLPSPKPYPILDDDKFAFMADNVRKAIQG</sequence>
<keyword evidence="2" id="KW-1185">Reference proteome</keyword>
<dbReference type="AlphaFoldDB" id="A0A3G3JYE0"/>
<organism evidence="1 2">
    <name type="scientific">Cohnella candidum</name>
    <dbReference type="NCBI Taxonomy" id="2674991"/>
    <lineage>
        <taxon>Bacteria</taxon>
        <taxon>Bacillati</taxon>
        <taxon>Bacillota</taxon>
        <taxon>Bacilli</taxon>
        <taxon>Bacillales</taxon>
        <taxon>Paenibacillaceae</taxon>
        <taxon>Cohnella</taxon>
    </lineage>
</organism>
<accession>A0A3G3JYE0</accession>
<dbReference type="Proteomes" id="UP000269097">
    <property type="component" value="Chromosome"/>
</dbReference>
<gene>
    <name evidence="1" type="ORF">EAV92_12290</name>
</gene>
<evidence type="ECO:0000313" key="1">
    <source>
        <dbReference type="EMBL" id="AYQ73276.1"/>
    </source>
</evidence>
<dbReference type="InterPro" id="IPR008307">
    <property type="entry name" value="UCP018957"/>
</dbReference>
<proteinExistence type="predicted"/>
<dbReference type="EMBL" id="CP033433">
    <property type="protein sequence ID" value="AYQ73276.1"/>
    <property type="molecule type" value="Genomic_DNA"/>
</dbReference>
<dbReference type="Pfam" id="PF08819">
    <property type="entry name" value="DUF1802"/>
    <property type="match status" value="1"/>
</dbReference>
<dbReference type="RefSeq" id="WP_123041358.1">
    <property type="nucleotide sequence ID" value="NZ_CP033433.1"/>
</dbReference>
<dbReference type="PIRSF" id="PIRSF018957">
    <property type="entry name" value="UCP018957"/>
    <property type="match status" value="1"/>
</dbReference>
<name>A0A3G3JYE0_9BACL</name>